<keyword evidence="7" id="KW-0443">Lipid metabolism</keyword>
<dbReference type="GO" id="GO:0006694">
    <property type="term" value="P:steroid biosynthetic process"/>
    <property type="evidence" value="ECO:0007669"/>
    <property type="project" value="UniProtKB-KW"/>
</dbReference>
<dbReference type="PROSITE" id="PS00061">
    <property type="entry name" value="ADH_SHORT"/>
    <property type="match status" value="1"/>
</dbReference>
<keyword evidence="6" id="KW-0560">Oxidoreductase</keyword>
<dbReference type="GO" id="GO:0016491">
    <property type="term" value="F:oxidoreductase activity"/>
    <property type="evidence" value="ECO:0007669"/>
    <property type="project" value="UniProtKB-KW"/>
</dbReference>
<sequence>MFCNCTLKLIAYGTLSFLLLKTLCLLKRLFYPFFIASPISLIKQAGARWAVVTGSTDGIGKAYATELAKKGFNIVLISRNQKKLDDVKEEIEKVSQDVEIKTIVFDFTNASTTDYQKDIIEKLNELEIGILVNNVGLSYEYPDILHKIEGGLQRVADITIINTLPPTLLTAAILPQMVSRKGGIVINIGSFAGWNQMPMWAVYSATKKYVGFLTGILQKEYANSGILFQSVSPMMVATNMSKVKKTSFFTPSPTDFVKSAIKTIGNDSDTTGYFSHQLQAEIMGLLPEFLFTYSVFNFSKATRSKALKKKERLAAEAKNE</sequence>
<dbReference type="GO" id="GO:0005783">
    <property type="term" value="C:endoplasmic reticulum"/>
    <property type="evidence" value="ECO:0007669"/>
    <property type="project" value="TreeGrafter"/>
</dbReference>
<evidence type="ECO:0000256" key="1">
    <source>
        <dbReference type="ARBA" id="ARBA00005194"/>
    </source>
</evidence>
<dbReference type="PRINTS" id="PR00080">
    <property type="entry name" value="SDRFAMILY"/>
</dbReference>
<dbReference type="Gene3D" id="3.40.50.720">
    <property type="entry name" value="NAD(P)-binding Rossmann-like Domain"/>
    <property type="match status" value="1"/>
</dbReference>
<evidence type="ECO:0000256" key="4">
    <source>
        <dbReference type="ARBA" id="ARBA00022857"/>
    </source>
</evidence>
<dbReference type="PRINTS" id="PR00081">
    <property type="entry name" value="GDHRDH"/>
</dbReference>
<dbReference type="WBParaSite" id="PTRK_0000648400.1">
    <property type="protein sequence ID" value="PTRK_0000648400.1"/>
    <property type="gene ID" value="PTRK_0000648400"/>
</dbReference>
<evidence type="ECO:0000256" key="5">
    <source>
        <dbReference type="ARBA" id="ARBA00022955"/>
    </source>
</evidence>
<dbReference type="AlphaFoldDB" id="A0A0N4ZFF3"/>
<keyword evidence="2" id="KW-0444">Lipid biosynthesis</keyword>
<keyword evidence="10" id="KW-1185">Reference proteome</keyword>
<evidence type="ECO:0000256" key="7">
    <source>
        <dbReference type="ARBA" id="ARBA00023098"/>
    </source>
</evidence>
<evidence type="ECO:0000313" key="10">
    <source>
        <dbReference type="Proteomes" id="UP000038045"/>
    </source>
</evidence>
<comment type="similarity">
    <text evidence="9">Belongs to the short-chain dehydrogenases/reductases (SDR) family. 17-beta-HSD 3 subfamily.</text>
</comment>
<dbReference type="Pfam" id="PF00106">
    <property type="entry name" value="adh_short"/>
    <property type="match status" value="1"/>
</dbReference>
<dbReference type="InterPro" id="IPR002347">
    <property type="entry name" value="SDR_fam"/>
</dbReference>
<evidence type="ECO:0000256" key="6">
    <source>
        <dbReference type="ARBA" id="ARBA00023002"/>
    </source>
</evidence>
<keyword evidence="3" id="KW-0276">Fatty acid metabolism</keyword>
<dbReference type="SUPFAM" id="SSF51735">
    <property type="entry name" value="NAD(P)-binding Rossmann-fold domains"/>
    <property type="match status" value="1"/>
</dbReference>
<evidence type="ECO:0000313" key="11">
    <source>
        <dbReference type="WBParaSite" id="PTRK_0000648400.1"/>
    </source>
</evidence>
<dbReference type="PIRSF" id="PIRSF000126">
    <property type="entry name" value="11-beta-HSD1"/>
    <property type="match status" value="1"/>
</dbReference>
<evidence type="ECO:0000256" key="2">
    <source>
        <dbReference type="ARBA" id="ARBA00022516"/>
    </source>
</evidence>
<dbReference type="InterPro" id="IPR020904">
    <property type="entry name" value="Sc_DH/Rdtase_CS"/>
</dbReference>
<dbReference type="STRING" id="131310.A0A0N4ZFF3"/>
<proteinExistence type="inferred from homology"/>
<evidence type="ECO:0000256" key="9">
    <source>
        <dbReference type="ARBA" id="ARBA00038261"/>
    </source>
</evidence>
<dbReference type="CDD" id="cd05356">
    <property type="entry name" value="17beta-HSD1_like_SDR_c"/>
    <property type="match status" value="1"/>
</dbReference>
<reference evidence="11" key="1">
    <citation type="submission" date="2017-02" db="UniProtKB">
        <authorList>
            <consortium name="WormBaseParasite"/>
        </authorList>
    </citation>
    <scope>IDENTIFICATION</scope>
</reference>
<keyword evidence="5" id="KW-0752">Steroid biosynthesis</keyword>
<dbReference type="PANTHER" id="PTHR43086:SF2">
    <property type="entry name" value="HYDROXYSTEROID DEHYDROGENASE-LIKE PROTEIN 1"/>
    <property type="match status" value="1"/>
</dbReference>
<dbReference type="Proteomes" id="UP000038045">
    <property type="component" value="Unplaced"/>
</dbReference>
<protein>
    <submittedName>
        <fullName evidence="11">Hydroxysteroid 17-beta dehydrogenase 12</fullName>
    </submittedName>
</protein>
<dbReference type="GO" id="GO:0030497">
    <property type="term" value="P:fatty acid elongation"/>
    <property type="evidence" value="ECO:0007669"/>
    <property type="project" value="TreeGrafter"/>
</dbReference>
<dbReference type="PANTHER" id="PTHR43086">
    <property type="entry name" value="VERY-LONG-CHAIN 3-OXOOACYL-COA REDUCTASE"/>
    <property type="match status" value="1"/>
</dbReference>
<keyword evidence="8" id="KW-0275">Fatty acid biosynthesis</keyword>
<keyword evidence="4" id="KW-0521">NADP</keyword>
<evidence type="ECO:0000256" key="8">
    <source>
        <dbReference type="ARBA" id="ARBA00023160"/>
    </source>
</evidence>
<organism evidence="10 11">
    <name type="scientific">Parastrongyloides trichosuri</name>
    <name type="common">Possum-specific nematode worm</name>
    <dbReference type="NCBI Taxonomy" id="131310"/>
    <lineage>
        <taxon>Eukaryota</taxon>
        <taxon>Metazoa</taxon>
        <taxon>Ecdysozoa</taxon>
        <taxon>Nematoda</taxon>
        <taxon>Chromadorea</taxon>
        <taxon>Rhabditida</taxon>
        <taxon>Tylenchina</taxon>
        <taxon>Panagrolaimomorpha</taxon>
        <taxon>Strongyloidoidea</taxon>
        <taxon>Strongyloididae</taxon>
        <taxon>Parastrongyloides</taxon>
    </lineage>
</organism>
<comment type="pathway">
    <text evidence="1">Lipid metabolism; fatty acid biosynthesis.</text>
</comment>
<name>A0A0N4ZFF3_PARTI</name>
<dbReference type="FunFam" id="3.40.50.720:FF:000467">
    <property type="entry name" value="Steroid dehydrogenase 4"/>
    <property type="match status" value="1"/>
</dbReference>
<evidence type="ECO:0000256" key="3">
    <source>
        <dbReference type="ARBA" id="ARBA00022832"/>
    </source>
</evidence>
<dbReference type="InterPro" id="IPR036291">
    <property type="entry name" value="NAD(P)-bd_dom_sf"/>
</dbReference>
<accession>A0A0N4ZFF3</accession>